<protein>
    <submittedName>
        <fullName evidence="6">Dihydroxyacetone kinase subunit DhaK</fullName>
        <ecNumber evidence="6">2.7.1.121</ecNumber>
    </submittedName>
</protein>
<accession>A0AAE3EFS0</accession>
<dbReference type="Proteomes" id="UP001198163">
    <property type="component" value="Unassembled WGS sequence"/>
</dbReference>
<dbReference type="AlphaFoldDB" id="A0AAE3EFS0"/>
<dbReference type="Gene3D" id="3.30.1180.20">
    <property type="entry name" value="Dihydroxyacetone kinase, domain 2"/>
    <property type="match status" value="1"/>
</dbReference>
<keyword evidence="7" id="KW-1185">Reference proteome</keyword>
<dbReference type="RefSeq" id="WP_230753902.1">
    <property type="nucleotide sequence ID" value="NZ_JAINWA010000001.1"/>
</dbReference>
<keyword evidence="4" id="KW-0067">ATP-binding</keyword>
<gene>
    <name evidence="6" type="primary">dhaK</name>
    <name evidence="6" type="ORF">K7J14_05045</name>
</gene>
<dbReference type="GO" id="GO:0047324">
    <property type="term" value="F:phosphoenolpyruvate-glycerone phosphotransferase activity"/>
    <property type="evidence" value="ECO:0007669"/>
    <property type="project" value="UniProtKB-EC"/>
</dbReference>
<keyword evidence="3 6" id="KW-0418">Kinase</keyword>
<dbReference type="EC" id="2.7.1.121" evidence="6"/>
<sequence length="331" mass="35098">MKKIINAPETLVMEMCEGMQRAHPDKLVFIAKSKIIRRKTLNADKVSLISGGGSGHEPAHAGFVGEGMLDAAVCGDVFASPSTIQVYNAIRETKSNKGTLLIIKNYSGDCMNFDAAAEMAEEDDGIVAERVYVNDDVAVKDSLYTVGRRGVAGTVLVHKAAGAAAEKGLSLAEVKAVAEKAIANVRSMGFALTSCTVPAKGTPTFVLSEDEMEFGVGIHGEPGTRREETVTADELAEKLLDCICPDLPFTAGCETAVLVNGFGSTPLQELYLLFNSAAKSLEKRGIKIAKSYVGNYMTSIDMAGASITLMKLDEELKELLSAPADACGFKC</sequence>
<dbReference type="PROSITE" id="PS51481">
    <property type="entry name" value="DHAK"/>
    <property type="match status" value="1"/>
</dbReference>
<proteinExistence type="predicted"/>
<dbReference type="NCBIfam" id="TIGR02363">
    <property type="entry name" value="dhaK1"/>
    <property type="match status" value="1"/>
</dbReference>
<feature type="domain" description="DhaK" evidence="5">
    <location>
        <begin position="7"/>
        <end position="329"/>
    </location>
</feature>
<dbReference type="InterPro" id="IPR004006">
    <property type="entry name" value="DhaK_dom"/>
</dbReference>
<dbReference type="FunFam" id="3.40.50.10440:FF:000001">
    <property type="entry name" value="Dihydroxyacetone kinase, DhaK subunit"/>
    <property type="match status" value="1"/>
</dbReference>
<evidence type="ECO:0000313" key="7">
    <source>
        <dbReference type="Proteomes" id="UP001198163"/>
    </source>
</evidence>
<dbReference type="GO" id="GO:0005829">
    <property type="term" value="C:cytosol"/>
    <property type="evidence" value="ECO:0007669"/>
    <property type="project" value="TreeGrafter"/>
</dbReference>
<dbReference type="Pfam" id="PF02733">
    <property type="entry name" value="Dak1"/>
    <property type="match status" value="1"/>
</dbReference>
<evidence type="ECO:0000313" key="6">
    <source>
        <dbReference type="EMBL" id="MCD1654065.1"/>
    </source>
</evidence>
<organism evidence="6 7">
    <name type="scientific">Teretinema zuelzerae</name>
    <dbReference type="NCBI Taxonomy" id="156"/>
    <lineage>
        <taxon>Bacteria</taxon>
        <taxon>Pseudomonadati</taxon>
        <taxon>Spirochaetota</taxon>
        <taxon>Spirochaetia</taxon>
        <taxon>Spirochaetales</taxon>
        <taxon>Treponemataceae</taxon>
        <taxon>Teretinema</taxon>
    </lineage>
</organism>
<keyword evidence="2" id="KW-0547">Nucleotide-binding</keyword>
<comment type="caution">
    <text evidence="6">The sequence shown here is derived from an EMBL/GenBank/DDBJ whole genome shotgun (WGS) entry which is preliminary data.</text>
</comment>
<evidence type="ECO:0000256" key="4">
    <source>
        <dbReference type="ARBA" id="ARBA00022840"/>
    </source>
</evidence>
<dbReference type="EMBL" id="JAINWA010000001">
    <property type="protein sequence ID" value="MCD1654065.1"/>
    <property type="molecule type" value="Genomic_DNA"/>
</dbReference>
<evidence type="ECO:0000256" key="2">
    <source>
        <dbReference type="ARBA" id="ARBA00022741"/>
    </source>
</evidence>
<dbReference type="GO" id="GO:0004371">
    <property type="term" value="F:glycerone kinase activity"/>
    <property type="evidence" value="ECO:0007669"/>
    <property type="project" value="InterPro"/>
</dbReference>
<dbReference type="GO" id="GO:0005524">
    <property type="term" value="F:ATP binding"/>
    <property type="evidence" value="ECO:0007669"/>
    <property type="project" value="UniProtKB-KW"/>
</dbReference>
<dbReference type="InterPro" id="IPR050861">
    <property type="entry name" value="Dihydroxyacetone_Kinase"/>
</dbReference>
<keyword evidence="1 6" id="KW-0808">Transferase</keyword>
<evidence type="ECO:0000256" key="3">
    <source>
        <dbReference type="ARBA" id="ARBA00022777"/>
    </source>
</evidence>
<dbReference type="SUPFAM" id="SSF82549">
    <property type="entry name" value="DAK1/DegV-like"/>
    <property type="match status" value="1"/>
</dbReference>
<evidence type="ECO:0000259" key="5">
    <source>
        <dbReference type="PROSITE" id="PS51481"/>
    </source>
</evidence>
<dbReference type="FunFam" id="3.30.1180.20:FF:000001">
    <property type="entry name" value="Dihydroxyacetone kinase 1"/>
    <property type="match status" value="1"/>
</dbReference>
<reference evidence="6" key="1">
    <citation type="submission" date="2021-08" db="EMBL/GenBank/DDBJ databases">
        <title>Comparative analyses of Brucepasteria parasyntrophica and Teretinema zuelzerae.</title>
        <authorList>
            <person name="Song Y."/>
            <person name="Brune A."/>
        </authorList>
    </citation>
    <scope>NUCLEOTIDE SEQUENCE</scope>
    <source>
        <strain evidence="6">DSM 1903</strain>
    </source>
</reference>
<dbReference type="Gene3D" id="3.40.50.10440">
    <property type="entry name" value="Dihydroxyacetone kinase, domain 1"/>
    <property type="match status" value="1"/>
</dbReference>
<dbReference type="InterPro" id="IPR012736">
    <property type="entry name" value="DhaK_1"/>
</dbReference>
<dbReference type="PANTHER" id="PTHR28629:SF4">
    <property type="entry name" value="TRIOKINASE_FMN CYCLASE"/>
    <property type="match status" value="1"/>
</dbReference>
<dbReference type="GO" id="GO:0019563">
    <property type="term" value="P:glycerol catabolic process"/>
    <property type="evidence" value="ECO:0007669"/>
    <property type="project" value="TreeGrafter"/>
</dbReference>
<name>A0AAE3EFS0_9SPIR</name>
<evidence type="ECO:0000256" key="1">
    <source>
        <dbReference type="ARBA" id="ARBA00022679"/>
    </source>
</evidence>
<dbReference type="PANTHER" id="PTHR28629">
    <property type="entry name" value="TRIOKINASE/FMN CYCLASE"/>
    <property type="match status" value="1"/>
</dbReference>